<feature type="signal peptide" evidence="1">
    <location>
        <begin position="1"/>
        <end position="16"/>
    </location>
</feature>
<evidence type="ECO:0000313" key="4">
    <source>
        <dbReference type="Proteomes" id="UP001195483"/>
    </source>
</evidence>
<proteinExistence type="predicted"/>
<feature type="domain" description="SGNH hydrolase-type esterase" evidence="2">
    <location>
        <begin position="35"/>
        <end position="138"/>
    </location>
</feature>
<feature type="chain" id="PRO_5042123309" description="SGNH hydrolase-type esterase domain-containing protein" evidence="1">
    <location>
        <begin position="17"/>
        <end position="176"/>
    </location>
</feature>
<reference evidence="3" key="1">
    <citation type="journal article" date="2021" name="Genome Biol. Evol.">
        <title>A High-Quality Reference Genome for a Parasitic Bivalve with Doubly Uniparental Inheritance (Bivalvia: Unionida).</title>
        <authorList>
            <person name="Smith C.H."/>
        </authorList>
    </citation>
    <scope>NUCLEOTIDE SEQUENCE</scope>
    <source>
        <strain evidence="3">CHS0354</strain>
    </source>
</reference>
<organism evidence="3 4">
    <name type="scientific">Potamilus streckersoni</name>
    <dbReference type="NCBI Taxonomy" id="2493646"/>
    <lineage>
        <taxon>Eukaryota</taxon>
        <taxon>Metazoa</taxon>
        <taxon>Spiralia</taxon>
        <taxon>Lophotrochozoa</taxon>
        <taxon>Mollusca</taxon>
        <taxon>Bivalvia</taxon>
        <taxon>Autobranchia</taxon>
        <taxon>Heteroconchia</taxon>
        <taxon>Palaeoheterodonta</taxon>
        <taxon>Unionida</taxon>
        <taxon>Unionoidea</taxon>
        <taxon>Unionidae</taxon>
        <taxon>Ambleminae</taxon>
        <taxon>Lampsilini</taxon>
        <taxon>Potamilus</taxon>
    </lineage>
</organism>
<dbReference type="AlphaFoldDB" id="A0AAE0TF92"/>
<evidence type="ECO:0000259" key="2">
    <source>
        <dbReference type="Pfam" id="PF13472"/>
    </source>
</evidence>
<evidence type="ECO:0000313" key="3">
    <source>
        <dbReference type="EMBL" id="KAK3608845.1"/>
    </source>
</evidence>
<dbReference type="Proteomes" id="UP001195483">
    <property type="component" value="Unassembled WGS sequence"/>
</dbReference>
<comment type="caution">
    <text evidence="3">The sequence shown here is derived from an EMBL/GenBank/DDBJ whole genome shotgun (WGS) entry which is preliminary data.</text>
</comment>
<dbReference type="Gene3D" id="3.40.50.1110">
    <property type="entry name" value="SGNH hydrolase"/>
    <property type="match status" value="2"/>
</dbReference>
<dbReference type="InterPro" id="IPR051532">
    <property type="entry name" value="Ester_Hydrolysis_Enzymes"/>
</dbReference>
<dbReference type="GO" id="GO:0004622">
    <property type="term" value="F:phosphatidylcholine lysophospholipase activity"/>
    <property type="evidence" value="ECO:0007669"/>
    <property type="project" value="TreeGrafter"/>
</dbReference>
<reference evidence="3" key="2">
    <citation type="journal article" date="2021" name="Genome Biol. Evol.">
        <title>Developing a high-quality reference genome for a parasitic bivalve with doubly uniparental inheritance (Bivalvia: Unionida).</title>
        <authorList>
            <person name="Smith C.H."/>
        </authorList>
    </citation>
    <scope>NUCLEOTIDE SEQUENCE</scope>
    <source>
        <strain evidence="3">CHS0354</strain>
        <tissue evidence="3">Mantle</tissue>
    </source>
</reference>
<dbReference type="Pfam" id="PF13472">
    <property type="entry name" value="Lipase_GDSL_2"/>
    <property type="match status" value="1"/>
</dbReference>
<dbReference type="InterPro" id="IPR036514">
    <property type="entry name" value="SGNH_hydro_sf"/>
</dbReference>
<dbReference type="PANTHER" id="PTHR30383:SF5">
    <property type="entry name" value="SGNH HYDROLASE-TYPE ESTERASE DOMAIN-CONTAINING PROTEIN"/>
    <property type="match status" value="1"/>
</dbReference>
<gene>
    <name evidence="3" type="ORF">CHS0354_006886</name>
</gene>
<sequence>MSRYLLFLFFWATVFSAVNTPATAQSNNKITKIAFLGDSLTEGYGVDEYKSYPFLAEKELNTAGYRVSVINAGISGSTSASGLRRVQWLMRNNPDILVLALGANDGLRGLSTEELEKNLTETARYAMSKNALVILAGMHVPPNYGQDGIHPNETGHRMIADIIIPYLKKHLPAQSG</sequence>
<accession>A0AAE0TF92</accession>
<dbReference type="SUPFAM" id="SSF52266">
    <property type="entry name" value="SGNH hydrolase"/>
    <property type="match status" value="1"/>
</dbReference>
<dbReference type="PANTHER" id="PTHR30383">
    <property type="entry name" value="THIOESTERASE 1/PROTEASE 1/LYSOPHOSPHOLIPASE L1"/>
    <property type="match status" value="1"/>
</dbReference>
<keyword evidence="4" id="KW-1185">Reference proteome</keyword>
<name>A0AAE0TF92_9BIVA</name>
<protein>
    <recommendedName>
        <fullName evidence="2">SGNH hydrolase-type esterase domain-containing protein</fullName>
    </recommendedName>
</protein>
<reference evidence="3" key="3">
    <citation type="submission" date="2023-05" db="EMBL/GenBank/DDBJ databases">
        <authorList>
            <person name="Smith C.H."/>
        </authorList>
    </citation>
    <scope>NUCLEOTIDE SEQUENCE</scope>
    <source>
        <strain evidence="3">CHS0354</strain>
        <tissue evidence="3">Mantle</tissue>
    </source>
</reference>
<evidence type="ECO:0000256" key="1">
    <source>
        <dbReference type="SAM" id="SignalP"/>
    </source>
</evidence>
<dbReference type="InterPro" id="IPR013830">
    <property type="entry name" value="SGNH_hydro"/>
</dbReference>
<dbReference type="EMBL" id="JAEAOA010000469">
    <property type="protein sequence ID" value="KAK3608845.1"/>
    <property type="molecule type" value="Genomic_DNA"/>
</dbReference>
<keyword evidence="1" id="KW-0732">Signal</keyword>